<accession>A0A0L8HEY7</accession>
<keyword evidence="1" id="KW-0812">Transmembrane</keyword>
<proteinExistence type="predicted"/>
<reference evidence="2" key="1">
    <citation type="submission" date="2015-07" db="EMBL/GenBank/DDBJ databases">
        <title>MeaNS - Measles Nucleotide Surveillance Program.</title>
        <authorList>
            <person name="Tran T."/>
            <person name="Druce J."/>
        </authorList>
    </citation>
    <scope>NUCLEOTIDE SEQUENCE</scope>
    <source>
        <strain evidence="2">UCB-OBI-ISO-001</strain>
        <tissue evidence="2">Gonad</tissue>
    </source>
</reference>
<gene>
    <name evidence="2" type="ORF">OCBIM_22016143mg</name>
</gene>
<protein>
    <submittedName>
        <fullName evidence="2">Uncharacterized protein</fullName>
    </submittedName>
</protein>
<keyword evidence="1" id="KW-1133">Transmembrane helix</keyword>
<organism evidence="2">
    <name type="scientific">Octopus bimaculoides</name>
    <name type="common">California two-spotted octopus</name>
    <dbReference type="NCBI Taxonomy" id="37653"/>
    <lineage>
        <taxon>Eukaryota</taxon>
        <taxon>Metazoa</taxon>
        <taxon>Spiralia</taxon>
        <taxon>Lophotrochozoa</taxon>
        <taxon>Mollusca</taxon>
        <taxon>Cephalopoda</taxon>
        <taxon>Coleoidea</taxon>
        <taxon>Octopodiformes</taxon>
        <taxon>Octopoda</taxon>
        <taxon>Incirrata</taxon>
        <taxon>Octopodidae</taxon>
        <taxon>Octopus</taxon>
    </lineage>
</organism>
<evidence type="ECO:0000313" key="2">
    <source>
        <dbReference type="EMBL" id="KOF87777.1"/>
    </source>
</evidence>
<evidence type="ECO:0000256" key="1">
    <source>
        <dbReference type="SAM" id="Phobius"/>
    </source>
</evidence>
<dbReference type="AlphaFoldDB" id="A0A0L8HEY7"/>
<name>A0A0L8HEY7_OCTBM</name>
<feature type="transmembrane region" description="Helical" evidence="1">
    <location>
        <begin position="12"/>
        <end position="34"/>
    </location>
</feature>
<dbReference type="EMBL" id="KQ418322">
    <property type="protein sequence ID" value="KOF87777.1"/>
    <property type="molecule type" value="Genomic_DNA"/>
</dbReference>
<sequence>MCTLAAERLVRYLGCVPEVCIYIYIYILWLLLLVCHQMTMSHKSQYFNSELI</sequence>
<keyword evidence="1" id="KW-0472">Membrane</keyword>